<dbReference type="InterPro" id="IPR023095">
    <property type="entry name" value="Ade_MeTrfase_dom_2"/>
</dbReference>
<dbReference type="GO" id="GO:0032259">
    <property type="term" value="P:methylation"/>
    <property type="evidence" value="ECO:0007669"/>
    <property type="project" value="UniProtKB-KW"/>
</dbReference>
<dbReference type="AlphaFoldDB" id="A0A1M7MH46"/>
<evidence type="ECO:0000256" key="1">
    <source>
        <dbReference type="ARBA" id="ARBA00006594"/>
    </source>
</evidence>
<dbReference type="SUPFAM" id="SSF53335">
    <property type="entry name" value="S-adenosyl-L-methionine-dependent methyltransferases"/>
    <property type="match status" value="1"/>
</dbReference>
<comment type="catalytic activity">
    <reaction evidence="6">
        <text>a 2'-deoxyadenosine in DNA + S-adenosyl-L-methionine = an N(6)-methyl-2'-deoxyadenosine in DNA + S-adenosyl-L-homocysteine + H(+)</text>
        <dbReference type="Rhea" id="RHEA:15197"/>
        <dbReference type="Rhea" id="RHEA-COMP:12418"/>
        <dbReference type="Rhea" id="RHEA-COMP:12419"/>
        <dbReference type="ChEBI" id="CHEBI:15378"/>
        <dbReference type="ChEBI" id="CHEBI:57856"/>
        <dbReference type="ChEBI" id="CHEBI:59789"/>
        <dbReference type="ChEBI" id="CHEBI:90615"/>
        <dbReference type="ChEBI" id="CHEBI:90616"/>
        <dbReference type="EC" id="2.1.1.72"/>
    </reaction>
</comment>
<evidence type="ECO:0000256" key="3">
    <source>
        <dbReference type="ARBA" id="ARBA00022603"/>
    </source>
</evidence>
<evidence type="ECO:0000313" key="7">
    <source>
        <dbReference type="EMBL" id="SHM90173.1"/>
    </source>
</evidence>
<dbReference type="EC" id="2.1.1.72" evidence="2"/>
<dbReference type="Pfam" id="PF02086">
    <property type="entry name" value="MethyltransfD12"/>
    <property type="match status" value="1"/>
</dbReference>
<dbReference type="GO" id="GO:0003676">
    <property type="term" value="F:nucleic acid binding"/>
    <property type="evidence" value="ECO:0007669"/>
    <property type="project" value="InterPro"/>
</dbReference>
<reference evidence="7 8" key="1">
    <citation type="submission" date="2016-11" db="EMBL/GenBank/DDBJ databases">
        <authorList>
            <person name="Jaros S."/>
            <person name="Januszkiewicz K."/>
            <person name="Wedrychowicz H."/>
        </authorList>
    </citation>
    <scope>NUCLEOTIDE SEQUENCE [LARGE SCALE GENOMIC DNA]</scope>
    <source>
        <strain evidence="7 8">Y1</strain>
    </source>
</reference>
<dbReference type="EMBL" id="FRCT01000022">
    <property type="protein sequence ID" value="SHM90173.1"/>
    <property type="molecule type" value="Genomic_DNA"/>
</dbReference>
<dbReference type="InterPro" id="IPR002052">
    <property type="entry name" value="DNA_methylase_N6_adenine_CS"/>
</dbReference>
<accession>A0A1M7MH46</accession>
<dbReference type="Proteomes" id="UP000184394">
    <property type="component" value="Unassembled WGS sequence"/>
</dbReference>
<dbReference type="GO" id="GO:0009007">
    <property type="term" value="F:site-specific DNA-methyltransferase (adenine-specific) activity"/>
    <property type="evidence" value="ECO:0007669"/>
    <property type="project" value="UniProtKB-EC"/>
</dbReference>
<evidence type="ECO:0000256" key="2">
    <source>
        <dbReference type="ARBA" id="ARBA00011900"/>
    </source>
</evidence>
<dbReference type="PROSITE" id="PS00092">
    <property type="entry name" value="N6_MTASE"/>
    <property type="match status" value="1"/>
</dbReference>
<sequence>MFDIWNRRYTGSKYKLSSWINELISENCNGSSFCDIFAGTGIISYTMLDKMKKIYINDFLYSNEVIYKAFFEPAAYDKKIIAEYCSRFQALTADSIDDNYISENFGGKFFSYSDAKKIGYIREIIEADRNRLSKKEFSILLASLLYSADKSANTVGHYDAYIKGHSIPDTFTFELITPYKTKKSQIAISREDSNEFAHKLKCDIVYIDPPYNSRQYSRFYHVLENITCWRKPELHGVALKPDPENMSDYCRNKAKIVFKELIDSLDCKYIVVSYNNTYESKSSSSKNKMTLEDIEAALSARGEVQRFETSHNFFNAGKTDFNDHKELIFIVKVK</sequence>
<evidence type="ECO:0000313" key="8">
    <source>
        <dbReference type="Proteomes" id="UP000184394"/>
    </source>
</evidence>
<dbReference type="Gene3D" id="3.40.50.150">
    <property type="entry name" value="Vaccinia Virus protein VP39"/>
    <property type="match status" value="1"/>
</dbReference>
<organism evidence="7 8">
    <name type="scientific">Ruminococcus flavefaciens</name>
    <dbReference type="NCBI Taxonomy" id="1265"/>
    <lineage>
        <taxon>Bacteria</taxon>
        <taxon>Bacillati</taxon>
        <taxon>Bacillota</taxon>
        <taxon>Clostridia</taxon>
        <taxon>Eubacteriales</taxon>
        <taxon>Oscillospiraceae</taxon>
        <taxon>Ruminococcus</taxon>
    </lineage>
</organism>
<keyword evidence="4 7" id="KW-0808">Transferase</keyword>
<protein>
    <recommendedName>
        <fullName evidence="2">site-specific DNA-methyltransferase (adenine-specific)</fullName>
        <ecNumber evidence="2">2.1.1.72</ecNumber>
    </recommendedName>
</protein>
<keyword evidence="3 7" id="KW-0489">Methyltransferase</keyword>
<evidence type="ECO:0000256" key="6">
    <source>
        <dbReference type="ARBA" id="ARBA00047942"/>
    </source>
</evidence>
<comment type="similarity">
    <text evidence="1">Belongs to the N(4)/N(6)-methyltransferase family.</text>
</comment>
<evidence type="ECO:0000256" key="5">
    <source>
        <dbReference type="ARBA" id="ARBA00022691"/>
    </source>
</evidence>
<dbReference type="InterPro" id="IPR012327">
    <property type="entry name" value="MeTrfase_D12"/>
</dbReference>
<dbReference type="GO" id="GO:0009307">
    <property type="term" value="P:DNA restriction-modification system"/>
    <property type="evidence" value="ECO:0007669"/>
    <property type="project" value="InterPro"/>
</dbReference>
<keyword evidence="5" id="KW-0949">S-adenosyl-L-methionine</keyword>
<name>A0A1M7MH46_RUMFL</name>
<proteinExistence type="inferred from homology"/>
<dbReference type="RefSeq" id="WP_072952436.1">
    <property type="nucleotide sequence ID" value="NZ_FRCT01000022.1"/>
</dbReference>
<evidence type="ECO:0000256" key="4">
    <source>
        <dbReference type="ARBA" id="ARBA00022679"/>
    </source>
</evidence>
<dbReference type="Gene3D" id="1.10.1020.10">
    <property type="entry name" value="Adenine-specific Methyltransferase, Domain 2"/>
    <property type="match status" value="1"/>
</dbReference>
<dbReference type="OrthoDB" id="9804186at2"/>
<dbReference type="PRINTS" id="PR00505">
    <property type="entry name" value="D12N6MTFRASE"/>
</dbReference>
<dbReference type="InterPro" id="IPR029063">
    <property type="entry name" value="SAM-dependent_MTases_sf"/>
</dbReference>
<gene>
    <name evidence="7" type="ORF">SAMN04487860_12250</name>
</gene>